<gene>
    <name evidence="2" type="ORF">E2R65_10730</name>
</gene>
<keyword evidence="2" id="KW-0808">Transferase</keyword>
<sequence>MLHTCGCGKTQSTISKPGSTCGSLLHTGWRLLLTLKNMIIDQAQTYRDKIVELLAAEKLPVADLPDTLDNFIVAIQDGNLVGVGGVEVYGYYGLLRSLAVHPDHRGTGIAGKLLARLDNISKKNGLSALYLLTETAPAYFERKKYSKIKREEVPVEVQQSSEFGHVCPVSAIVMKKEL</sequence>
<dbReference type="PROSITE" id="PS51186">
    <property type="entry name" value="GNAT"/>
    <property type="match status" value="1"/>
</dbReference>
<dbReference type="EMBL" id="SNQG01000003">
    <property type="protein sequence ID" value="TEW66880.1"/>
    <property type="molecule type" value="Genomic_DNA"/>
</dbReference>
<organism evidence="2 3">
    <name type="scientific">Mucilaginibacter phyllosphaerae</name>
    <dbReference type="NCBI Taxonomy" id="1812349"/>
    <lineage>
        <taxon>Bacteria</taxon>
        <taxon>Pseudomonadati</taxon>
        <taxon>Bacteroidota</taxon>
        <taxon>Sphingobacteriia</taxon>
        <taxon>Sphingobacteriales</taxon>
        <taxon>Sphingobacteriaceae</taxon>
        <taxon>Mucilaginibacter</taxon>
    </lineage>
</organism>
<comment type="caution">
    <text evidence="2">The sequence shown here is derived from an EMBL/GenBank/DDBJ whole genome shotgun (WGS) entry which is preliminary data.</text>
</comment>
<protein>
    <submittedName>
        <fullName evidence="2">GNAT family N-acetyltransferase</fullName>
    </submittedName>
</protein>
<dbReference type="Gene3D" id="3.40.630.30">
    <property type="match status" value="1"/>
</dbReference>
<dbReference type="InterPro" id="IPR000182">
    <property type="entry name" value="GNAT_dom"/>
</dbReference>
<dbReference type="InterPro" id="IPR016181">
    <property type="entry name" value="Acyl_CoA_acyltransferase"/>
</dbReference>
<name>A0A4Y8AE71_9SPHI</name>
<dbReference type="AlphaFoldDB" id="A0A4Y8AE71"/>
<dbReference type="Proteomes" id="UP000297248">
    <property type="component" value="Unassembled WGS sequence"/>
</dbReference>
<accession>A0A4Y8AE71</accession>
<proteinExistence type="predicted"/>
<dbReference type="CDD" id="cd04301">
    <property type="entry name" value="NAT_SF"/>
    <property type="match status" value="1"/>
</dbReference>
<dbReference type="NCBIfam" id="NF040501">
    <property type="entry name" value="resist_ArsN2"/>
    <property type="match status" value="1"/>
</dbReference>
<evidence type="ECO:0000313" key="2">
    <source>
        <dbReference type="EMBL" id="TEW66880.1"/>
    </source>
</evidence>
<dbReference type="Pfam" id="PF13508">
    <property type="entry name" value="Acetyltransf_7"/>
    <property type="match status" value="1"/>
</dbReference>
<reference evidence="2 3" key="1">
    <citation type="journal article" date="2016" name="Int. J. Syst. Evol. Microbiol.">
        <title>Proposal of Mucilaginibacter phyllosphaerae sp. nov. isolated from the phyllosphere of Galium album.</title>
        <authorList>
            <person name="Aydogan E.L."/>
            <person name="Busse H.J."/>
            <person name="Moser G."/>
            <person name="Muller C."/>
            <person name="Kampfer P."/>
            <person name="Glaeser S.P."/>
        </authorList>
    </citation>
    <scope>NUCLEOTIDE SEQUENCE [LARGE SCALE GENOMIC DNA]</scope>
    <source>
        <strain evidence="2 3">PP-F2FG21</strain>
    </source>
</reference>
<evidence type="ECO:0000259" key="1">
    <source>
        <dbReference type="PROSITE" id="PS51186"/>
    </source>
</evidence>
<evidence type="ECO:0000313" key="3">
    <source>
        <dbReference type="Proteomes" id="UP000297248"/>
    </source>
</evidence>
<dbReference type="SUPFAM" id="SSF55729">
    <property type="entry name" value="Acyl-CoA N-acyltransferases (Nat)"/>
    <property type="match status" value="1"/>
</dbReference>
<feature type="domain" description="N-acetyltransferase" evidence="1">
    <location>
        <begin position="38"/>
        <end position="178"/>
    </location>
</feature>
<dbReference type="GO" id="GO:0016747">
    <property type="term" value="F:acyltransferase activity, transferring groups other than amino-acyl groups"/>
    <property type="evidence" value="ECO:0007669"/>
    <property type="project" value="InterPro"/>
</dbReference>